<dbReference type="PROSITE" id="PS51900">
    <property type="entry name" value="CB"/>
    <property type="match status" value="1"/>
</dbReference>
<dbReference type="PANTHER" id="PTHR30349">
    <property type="entry name" value="PHAGE INTEGRASE-RELATED"/>
    <property type="match status" value="1"/>
</dbReference>
<evidence type="ECO:0000313" key="9">
    <source>
        <dbReference type="Proteomes" id="UP000198972"/>
    </source>
</evidence>
<name>A0A1G7HS09_9BACL</name>
<dbReference type="PANTHER" id="PTHR30349:SF64">
    <property type="entry name" value="PROPHAGE INTEGRASE INTD-RELATED"/>
    <property type="match status" value="1"/>
</dbReference>
<feature type="domain" description="Core-binding (CB)" evidence="7">
    <location>
        <begin position="63"/>
        <end position="156"/>
    </location>
</feature>
<evidence type="ECO:0000256" key="2">
    <source>
        <dbReference type="ARBA" id="ARBA00022908"/>
    </source>
</evidence>
<dbReference type="InterPro" id="IPR013762">
    <property type="entry name" value="Integrase-like_cat_sf"/>
</dbReference>
<accession>A0A1G7HS09</accession>
<dbReference type="CDD" id="cd01189">
    <property type="entry name" value="INT_ICEBs1_C_like"/>
    <property type="match status" value="1"/>
</dbReference>
<reference evidence="8 9" key="1">
    <citation type="submission" date="2016-10" db="EMBL/GenBank/DDBJ databases">
        <authorList>
            <person name="de Groot N.N."/>
        </authorList>
    </citation>
    <scope>NUCLEOTIDE SEQUENCE [LARGE SCALE GENOMIC DNA]</scope>
    <source>
        <strain evidence="8 9">DSM 28129</strain>
    </source>
</reference>
<organism evidence="8 9">
    <name type="scientific">Fontibacillus panacisegetis</name>
    <dbReference type="NCBI Taxonomy" id="670482"/>
    <lineage>
        <taxon>Bacteria</taxon>
        <taxon>Bacillati</taxon>
        <taxon>Bacillota</taxon>
        <taxon>Bacilli</taxon>
        <taxon>Bacillales</taxon>
        <taxon>Paenibacillaceae</taxon>
        <taxon>Fontibacillus</taxon>
    </lineage>
</organism>
<evidence type="ECO:0000259" key="7">
    <source>
        <dbReference type="PROSITE" id="PS51900"/>
    </source>
</evidence>
<dbReference type="InterPro" id="IPR002104">
    <property type="entry name" value="Integrase_catalytic"/>
</dbReference>
<dbReference type="Gene3D" id="1.10.443.10">
    <property type="entry name" value="Intergrase catalytic core"/>
    <property type="match status" value="1"/>
</dbReference>
<dbReference type="Proteomes" id="UP000198972">
    <property type="component" value="Unassembled WGS sequence"/>
</dbReference>
<dbReference type="GO" id="GO:0006310">
    <property type="term" value="P:DNA recombination"/>
    <property type="evidence" value="ECO:0007669"/>
    <property type="project" value="UniProtKB-KW"/>
</dbReference>
<evidence type="ECO:0000313" key="8">
    <source>
        <dbReference type="EMBL" id="SDF03250.1"/>
    </source>
</evidence>
<keyword evidence="3 5" id="KW-0238">DNA-binding</keyword>
<dbReference type="InterPro" id="IPR050090">
    <property type="entry name" value="Tyrosine_recombinase_XerCD"/>
</dbReference>
<dbReference type="Gene3D" id="1.10.150.130">
    <property type="match status" value="1"/>
</dbReference>
<comment type="similarity">
    <text evidence="1">Belongs to the 'phage' integrase family.</text>
</comment>
<dbReference type="AlphaFoldDB" id="A0A1G7HS09"/>
<sequence>MKGSLLKRNKYWYIIVEMKDESGKRKPKWINTKCEKKSDAEKFLRETLTKIDNNSFVMPQPKLKFTEFMLNWLNNVIKSEVEETTWEGYEMIVTKHIIPYFMSKNDILLQELQPMHLQKYYETKFQDDPSTGKKGLSAKTLRRHHANIRSALKFALRMNLIFFNPADRIVLPKQEKFDASYYTVEQLEKLFEVCLGTPIESAVYLAAHYGLRRSEVLGLKWDCINFEDKTISIREVRVKIGKKVVIKKPKSESSQRILPLMEKLEDYLLHLKKQRKKYKQQYGKDYVDSGLVCCWPDGSPMKTEYLNHKFKDILAKNELPHIRFHDLRHSTASYLIKHGVSLKEIQVWLGHSTISITANTYTHIDMETKKDTAQKINDLFSKKPKEATQ</sequence>
<evidence type="ECO:0000259" key="6">
    <source>
        <dbReference type="PROSITE" id="PS51898"/>
    </source>
</evidence>
<gene>
    <name evidence="8" type="ORF">SAMN04488542_10515</name>
</gene>
<evidence type="ECO:0000256" key="4">
    <source>
        <dbReference type="ARBA" id="ARBA00023172"/>
    </source>
</evidence>
<keyword evidence="2" id="KW-0229">DNA integration</keyword>
<evidence type="ECO:0000256" key="3">
    <source>
        <dbReference type="ARBA" id="ARBA00023125"/>
    </source>
</evidence>
<dbReference type="InterPro" id="IPR011010">
    <property type="entry name" value="DNA_brk_join_enz"/>
</dbReference>
<dbReference type="Pfam" id="PF00589">
    <property type="entry name" value="Phage_integrase"/>
    <property type="match status" value="1"/>
</dbReference>
<dbReference type="InterPro" id="IPR044068">
    <property type="entry name" value="CB"/>
</dbReference>
<dbReference type="EMBL" id="FNBG01000005">
    <property type="protein sequence ID" value="SDF03250.1"/>
    <property type="molecule type" value="Genomic_DNA"/>
</dbReference>
<dbReference type="STRING" id="670482.SAMN04488542_10515"/>
<dbReference type="PROSITE" id="PS51898">
    <property type="entry name" value="TYR_RECOMBINASE"/>
    <property type="match status" value="1"/>
</dbReference>
<dbReference type="GO" id="GO:0003677">
    <property type="term" value="F:DNA binding"/>
    <property type="evidence" value="ECO:0007669"/>
    <property type="project" value="UniProtKB-UniRule"/>
</dbReference>
<feature type="domain" description="Tyr recombinase" evidence="6">
    <location>
        <begin position="177"/>
        <end position="374"/>
    </location>
</feature>
<dbReference type="SUPFAM" id="SSF56349">
    <property type="entry name" value="DNA breaking-rejoining enzymes"/>
    <property type="match status" value="1"/>
</dbReference>
<dbReference type="InterPro" id="IPR004107">
    <property type="entry name" value="Integrase_SAM-like_N"/>
</dbReference>
<keyword evidence="4" id="KW-0233">DNA recombination</keyword>
<dbReference type="OrthoDB" id="9803188at2"/>
<protein>
    <submittedName>
        <fullName evidence="8">Site-specific recombinase XerD</fullName>
    </submittedName>
</protein>
<evidence type="ECO:0000256" key="1">
    <source>
        <dbReference type="ARBA" id="ARBA00008857"/>
    </source>
</evidence>
<keyword evidence="9" id="KW-1185">Reference proteome</keyword>
<dbReference type="GO" id="GO:0015074">
    <property type="term" value="P:DNA integration"/>
    <property type="evidence" value="ECO:0007669"/>
    <property type="project" value="UniProtKB-KW"/>
</dbReference>
<dbReference type="InterPro" id="IPR010998">
    <property type="entry name" value="Integrase_recombinase_N"/>
</dbReference>
<proteinExistence type="inferred from homology"/>
<dbReference type="Pfam" id="PF14659">
    <property type="entry name" value="Phage_int_SAM_3"/>
    <property type="match status" value="1"/>
</dbReference>
<evidence type="ECO:0000256" key="5">
    <source>
        <dbReference type="PROSITE-ProRule" id="PRU01248"/>
    </source>
</evidence>
<dbReference type="RefSeq" id="WP_091227636.1">
    <property type="nucleotide sequence ID" value="NZ_FNBG01000005.1"/>
</dbReference>